<protein>
    <submittedName>
        <fullName evidence="3">Uncharacterized protein</fullName>
    </submittedName>
</protein>
<gene>
    <name evidence="3" type="ORF">BOX15_Mlig015258g1</name>
    <name evidence="2" type="ORF">BOX15_Mlig033326g2</name>
</gene>
<feature type="compositionally biased region" description="Basic and acidic residues" evidence="1">
    <location>
        <begin position="49"/>
        <end position="60"/>
    </location>
</feature>
<reference evidence="3 4" key="1">
    <citation type="submission" date="2017-06" db="EMBL/GenBank/DDBJ databases">
        <title>A platform for efficient transgenesis in Macrostomum lignano, a flatworm model organism for stem cell research.</title>
        <authorList>
            <person name="Berezikov E."/>
        </authorList>
    </citation>
    <scope>NUCLEOTIDE SEQUENCE [LARGE SCALE GENOMIC DNA]</scope>
    <source>
        <strain evidence="3">DV1</strain>
        <tissue evidence="3">Whole organism</tissue>
    </source>
</reference>
<keyword evidence="4" id="KW-1185">Reference proteome</keyword>
<sequence>MQSANAIQQIESMRQEYIRDTLQLVPRQQEDSVLQDCQLLLARYYEAADKEERRQSRLPDSDGWVTVSYKKSGSTAKPDAAEAQAEGTKAKPEDTPAAETEDAARALVFGRGQSRARRQLERQRRREKLAAAELQLALGGAKAPKATRAEEQRNRLGALRASFAEKLRAIAEQRKFRPEG</sequence>
<evidence type="ECO:0000313" key="3">
    <source>
        <dbReference type="EMBL" id="PAA82879.1"/>
    </source>
</evidence>
<dbReference type="Proteomes" id="UP000215902">
    <property type="component" value="Unassembled WGS sequence"/>
</dbReference>
<proteinExistence type="predicted"/>
<feature type="region of interest" description="Disordered" evidence="1">
    <location>
        <begin position="107"/>
        <end position="126"/>
    </location>
</feature>
<evidence type="ECO:0000313" key="2">
    <source>
        <dbReference type="EMBL" id="PAA72165.1"/>
    </source>
</evidence>
<organism evidence="3 4">
    <name type="scientific">Macrostomum lignano</name>
    <dbReference type="NCBI Taxonomy" id="282301"/>
    <lineage>
        <taxon>Eukaryota</taxon>
        <taxon>Metazoa</taxon>
        <taxon>Spiralia</taxon>
        <taxon>Lophotrochozoa</taxon>
        <taxon>Platyhelminthes</taxon>
        <taxon>Rhabditophora</taxon>
        <taxon>Macrostomorpha</taxon>
        <taxon>Macrostomida</taxon>
        <taxon>Macrostomidae</taxon>
        <taxon>Macrostomum</taxon>
    </lineage>
</organism>
<evidence type="ECO:0000313" key="4">
    <source>
        <dbReference type="Proteomes" id="UP000215902"/>
    </source>
</evidence>
<comment type="caution">
    <text evidence="3">The sequence shown here is derived from an EMBL/GenBank/DDBJ whole genome shotgun (WGS) entry which is preliminary data.</text>
</comment>
<feature type="region of interest" description="Disordered" evidence="1">
    <location>
        <begin position="49"/>
        <end position="101"/>
    </location>
</feature>
<dbReference type="EMBL" id="NIVC01001106">
    <property type="protein sequence ID" value="PAA72165.1"/>
    <property type="molecule type" value="Genomic_DNA"/>
</dbReference>
<evidence type="ECO:0000256" key="1">
    <source>
        <dbReference type="SAM" id="MobiDB-lite"/>
    </source>
</evidence>
<dbReference type="EMBL" id="NIVC01000445">
    <property type="protein sequence ID" value="PAA82879.1"/>
    <property type="molecule type" value="Genomic_DNA"/>
</dbReference>
<dbReference type="AlphaFoldDB" id="A0A267GC47"/>
<accession>A0A267GC47</accession>
<name>A0A267GC47_9PLAT</name>